<dbReference type="GO" id="GO:0031124">
    <property type="term" value="P:mRNA 3'-end processing"/>
    <property type="evidence" value="ECO:0007669"/>
    <property type="project" value="UniProtKB-ARBA"/>
</dbReference>
<comment type="subcellular location">
    <subcellularLocation>
        <location evidence="1">Nucleus</location>
    </subcellularLocation>
</comment>
<feature type="region of interest" description="Disordered" evidence="10">
    <location>
        <begin position="1"/>
        <end position="55"/>
    </location>
</feature>
<organism evidence="11 12">
    <name type="scientific">Wallemia hederae</name>
    <dbReference type="NCBI Taxonomy" id="1540922"/>
    <lineage>
        <taxon>Eukaryota</taxon>
        <taxon>Fungi</taxon>
        <taxon>Dikarya</taxon>
        <taxon>Basidiomycota</taxon>
        <taxon>Wallemiomycotina</taxon>
        <taxon>Wallemiomycetes</taxon>
        <taxon>Wallemiales</taxon>
        <taxon>Wallemiaceae</taxon>
        <taxon>Wallemia</taxon>
    </lineage>
</organism>
<dbReference type="Proteomes" id="UP000310189">
    <property type="component" value="Unassembled WGS sequence"/>
</dbReference>
<evidence type="ECO:0000256" key="5">
    <source>
        <dbReference type="ARBA" id="ARBA00022801"/>
    </source>
</evidence>
<evidence type="ECO:0000313" key="11">
    <source>
        <dbReference type="EMBL" id="TIA93359.1"/>
    </source>
</evidence>
<comment type="catalytic activity">
    <reaction evidence="9">
        <text>O-phospho-L-threonyl-[protein] + H2O = L-threonyl-[protein] + phosphate</text>
        <dbReference type="Rhea" id="RHEA:47004"/>
        <dbReference type="Rhea" id="RHEA-COMP:11060"/>
        <dbReference type="Rhea" id="RHEA-COMP:11605"/>
        <dbReference type="ChEBI" id="CHEBI:15377"/>
        <dbReference type="ChEBI" id="CHEBI:30013"/>
        <dbReference type="ChEBI" id="CHEBI:43474"/>
        <dbReference type="ChEBI" id="CHEBI:61977"/>
        <dbReference type="EC" id="3.1.3.16"/>
    </reaction>
</comment>
<dbReference type="EC" id="3.1.3.16" evidence="3"/>
<dbReference type="OrthoDB" id="57957at2759"/>
<evidence type="ECO:0000256" key="4">
    <source>
        <dbReference type="ARBA" id="ARBA00022664"/>
    </source>
</evidence>
<dbReference type="PANTHER" id="PTHR20383">
    <property type="entry name" value="RNA POLYMERASE II SUBUNIT A C-TERMINAL DOMAIN PHOSPHATASE"/>
    <property type="match status" value="1"/>
</dbReference>
<feature type="compositionally biased region" description="Basic and acidic residues" evidence="10">
    <location>
        <begin position="1"/>
        <end position="13"/>
    </location>
</feature>
<keyword evidence="6" id="KW-0904">Protein phosphatase</keyword>
<accession>A0A4T0FWZ7</accession>
<dbReference type="GO" id="GO:0008420">
    <property type="term" value="F:RNA polymerase II CTD heptapeptide repeat phosphatase activity"/>
    <property type="evidence" value="ECO:0007669"/>
    <property type="project" value="UniProtKB-ARBA"/>
</dbReference>
<evidence type="ECO:0000256" key="2">
    <source>
        <dbReference type="ARBA" id="ARBA00008978"/>
    </source>
</evidence>
<evidence type="ECO:0000256" key="6">
    <source>
        <dbReference type="ARBA" id="ARBA00022912"/>
    </source>
</evidence>
<dbReference type="Pfam" id="PF04722">
    <property type="entry name" value="Ssu72"/>
    <property type="match status" value="1"/>
</dbReference>
<keyword evidence="5" id="KW-0378">Hydrolase</keyword>
<keyword evidence="7" id="KW-0539">Nucleus</keyword>
<comment type="similarity">
    <text evidence="2">Belongs to the SSU72 phosphatase family.</text>
</comment>
<evidence type="ECO:0000256" key="7">
    <source>
        <dbReference type="ARBA" id="ARBA00023242"/>
    </source>
</evidence>
<dbReference type="Gene3D" id="3.40.50.2300">
    <property type="match status" value="2"/>
</dbReference>
<evidence type="ECO:0000256" key="3">
    <source>
        <dbReference type="ARBA" id="ARBA00013081"/>
    </source>
</evidence>
<dbReference type="FunFam" id="3.40.50.2300:FF:000039">
    <property type="entry name" value="RNA polymerase II subunit A C-terminal domain phosphatase"/>
    <property type="match status" value="1"/>
</dbReference>
<evidence type="ECO:0000256" key="1">
    <source>
        <dbReference type="ARBA" id="ARBA00004123"/>
    </source>
</evidence>
<protein>
    <recommendedName>
        <fullName evidence="3">protein-serine/threonine phosphatase</fullName>
        <ecNumber evidence="3">3.1.3.16</ecNumber>
    </recommendedName>
</protein>
<feature type="compositionally biased region" description="Low complexity" evidence="10">
    <location>
        <begin position="16"/>
        <end position="53"/>
    </location>
</feature>
<name>A0A4T0FWZ7_9BASI</name>
<comment type="catalytic activity">
    <reaction evidence="8">
        <text>O-phospho-L-seryl-[protein] + H2O = L-seryl-[protein] + phosphate</text>
        <dbReference type="Rhea" id="RHEA:20629"/>
        <dbReference type="Rhea" id="RHEA-COMP:9863"/>
        <dbReference type="Rhea" id="RHEA-COMP:11604"/>
        <dbReference type="ChEBI" id="CHEBI:15377"/>
        <dbReference type="ChEBI" id="CHEBI:29999"/>
        <dbReference type="ChEBI" id="CHEBI:43474"/>
        <dbReference type="ChEBI" id="CHEBI:83421"/>
        <dbReference type="EC" id="3.1.3.16"/>
    </reaction>
</comment>
<evidence type="ECO:0000256" key="8">
    <source>
        <dbReference type="ARBA" id="ARBA00047761"/>
    </source>
</evidence>
<keyword evidence="12" id="KW-1185">Reference proteome</keyword>
<dbReference type="AlphaFoldDB" id="A0A4T0FWZ7"/>
<comment type="caution">
    <text evidence="11">The sequence shown here is derived from an EMBL/GenBank/DDBJ whole genome shotgun (WGS) entry which is preliminary data.</text>
</comment>
<reference evidence="11 12" key="1">
    <citation type="submission" date="2019-03" db="EMBL/GenBank/DDBJ databases">
        <title>Sequencing 23 genomes of Wallemia ichthyophaga.</title>
        <authorList>
            <person name="Gostincar C."/>
        </authorList>
    </citation>
    <scope>NUCLEOTIDE SEQUENCE [LARGE SCALE GENOMIC DNA]</scope>
    <source>
        <strain evidence="11 12">EXF-5753</strain>
    </source>
</reference>
<dbReference type="GO" id="GO:0005847">
    <property type="term" value="C:mRNA cleavage and polyadenylation specificity factor complex"/>
    <property type="evidence" value="ECO:0007669"/>
    <property type="project" value="UniProtKB-ARBA"/>
</dbReference>
<dbReference type="InterPro" id="IPR006811">
    <property type="entry name" value="RNA_pol_II_suA"/>
</dbReference>
<evidence type="ECO:0000256" key="10">
    <source>
        <dbReference type="SAM" id="MobiDB-lite"/>
    </source>
</evidence>
<gene>
    <name evidence="11" type="ORF">E3P99_00136</name>
</gene>
<proteinExistence type="inferred from homology"/>
<keyword evidence="4" id="KW-0507">mRNA processing</keyword>
<sequence>MDPRLRGRIDPRRMNQVQQQQQQQSYSSPAQQFPSTSSASSVTPTTTATVTTSNPRAPNKRMFCVVCSSNQNRSMEAHKVLARANFNVTSSGTGTAVRLPGTSIDRPNTYAFGTPYNTILKDLESKDRRLYTNNGLLAMLDRNRQIKLAPERWADSAPTSDVVITCEERCWEAVCDDLLNREAYFNRPVHVINVEIKDNHEEAALAGRAILDLATAIDRSEDLDEEIESILDKQRELHPHPLLHCIGIIAQAALLATVAANSQVVFDKDQNLYLLGVANKDFAAGAQKDWNSSSSFDKISKGDRPSFDTSNPNCWLSQYFNGAYCLNVEKKDPASVYILDFKAKEWTKASADKAEEGGPNMDNLEAVLDHDTNVWYGLDGSNLFSLEMGEALIPNDTLKWNSVDQVPFNTEDYDPVIGLASNHLHFVDVPGASDGEAHLFVIHYSYFQPEVQKYGDWKQEHGQTASVFKKDNEWQTKFWYIPDSGEQSYLIDVESNTTSTFDGPTVKDSKSDYASTENTLVQLTSTNEVYYLDFSDTDSAKWTQIENTALPIASNNTVTQGDNGDSGAAATVYSYSTASVLLIAALLCVL</sequence>
<dbReference type="EMBL" id="SPNW01000002">
    <property type="protein sequence ID" value="TIA93359.1"/>
    <property type="molecule type" value="Genomic_DNA"/>
</dbReference>
<evidence type="ECO:0000256" key="9">
    <source>
        <dbReference type="ARBA" id="ARBA00048336"/>
    </source>
</evidence>
<evidence type="ECO:0000313" key="12">
    <source>
        <dbReference type="Proteomes" id="UP000310189"/>
    </source>
</evidence>